<dbReference type="EMBL" id="CM034397">
    <property type="protein sequence ID" value="KAJ0177593.1"/>
    <property type="molecule type" value="Genomic_DNA"/>
</dbReference>
<dbReference type="Proteomes" id="UP000824533">
    <property type="component" value="Linkage Group LG11"/>
</dbReference>
<sequence>MALSRHLQPEFPAIELDHSLSKMTTIDLVGGILCHICQLILPNKKDYDSHYLNHNIDPKNIVYTCVVCNKQFIGYAIFRGHCYNLHVTKNKFKCTQCEKCFSKQSILLNHIKTEHNLECKVCHERFDARETLQFHENLHKKKKVQHTNTCNSCGKRILSAEMCEIHIDEMSTITFPCPICEQISLSKPDAIKHVDQHFNKTIAENVCNADQVEECNFSDDSSIDILGILCFYCDLIFKNRPDIELHFIEEHSDKPVVFTCNICQKIYDSDKYINFLNHCYVHLTKNKFKCTECDKTFPRLSLYIVHTEAFHSVSSSTECANRDEHKPFICWCCNHGFQSHSRLVTHLHREHGVSSILCPEDGCTKSFESLKDLVLHQREHNSISKNACRFCKLQFASLTSCVNHIDIHRIKNYGCPLCNKDYKEKYQLVKHITSHFECVLHVCKVCGKTFNAKHRLIEHNKIHNDVKKYACSHCGKTFLKPSTLQQHLNVHTGMRPYKCMVCLKTFVSEPNWRKHVRRMHNIDIKKDKIDVKDYQVDITPEKKKIENVTNVPAKTSSKIAMEITSIIESDESTMDSIASSTLEKEIEIIQNNIDTIDGDLSDLLLPIGATFIESEPTELQPLKPETYPTELGPDFVTMDADNPNGEFINLDENILPYIDPLLTIKYDKSQNDGANCNYTNIDNNIDLSNNIRIDNEVNWEPPVFTCLYPNLYRDEMTEANLLTLMKTETF</sequence>
<evidence type="ECO:0000313" key="2">
    <source>
        <dbReference type="Proteomes" id="UP000824533"/>
    </source>
</evidence>
<organism evidence="1 2">
    <name type="scientific">Dendrolimus kikuchii</name>
    <dbReference type="NCBI Taxonomy" id="765133"/>
    <lineage>
        <taxon>Eukaryota</taxon>
        <taxon>Metazoa</taxon>
        <taxon>Ecdysozoa</taxon>
        <taxon>Arthropoda</taxon>
        <taxon>Hexapoda</taxon>
        <taxon>Insecta</taxon>
        <taxon>Pterygota</taxon>
        <taxon>Neoptera</taxon>
        <taxon>Endopterygota</taxon>
        <taxon>Lepidoptera</taxon>
        <taxon>Glossata</taxon>
        <taxon>Ditrysia</taxon>
        <taxon>Bombycoidea</taxon>
        <taxon>Lasiocampidae</taxon>
        <taxon>Dendrolimus</taxon>
    </lineage>
</organism>
<keyword evidence="2" id="KW-1185">Reference proteome</keyword>
<proteinExistence type="predicted"/>
<gene>
    <name evidence="1" type="ORF">K1T71_006466</name>
</gene>
<evidence type="ECO:0000313" key="1">
    <source>
        <dbReference type="EMBL" id="KAJ0177593.1"/>
    </source>
</evidence>
<comment type="caution">
    <text evidence="1">The sequence shown here is derived from an EMBL/GenBank/DDBJ whole genome shotgun (WGS) entry which is preliminary data.</text>
</comment>
<name>A0ACC1D0Y8_9NEOP</name>
<protein>
    <submittedName>
        <fullName evidence="1">Uncharacterized protein</fullName>
    </submittedName>
</protein>
<reference evidence="1 2" key="1">
    <citation type="journal article" date="2021" name="Front. Genet.">
        <title>Chromosome-Level Genome Assembly Reveals Significant Gene Expansion in the Toll and IMD Signaling Pathways of Dendrolimus kikuchii.</title>
        <authorList>
            <person name="Zhou J."/>
            <person name="Wu P."/>
            <person name="Xiong Z."/>
            <person name="Liu N."/>
            <person name="Zhao N."/>
            <person name="Ji M."/>
            <person name="Qiu Y."/>
            <person name="Yang B."/>
        </authorList>
    </citation>
    <scope>NUCLEOTIDE SEQUENCE [LARGE SCALE GENOMIC DNA]</scope>
    <source>
        <strain evidence="1">Ann1</strain>
    </source>
</reference>
<accession>A0ACC1D0Y8</accession>